<dbReference type="AlphaFoldDB" id="A0A841PP07"/>
<keyword evidence="2" id="KW-1185">Reference proteome</keyword>
<comment type="caution">
    <text evidence="1">The sequence shown here is derived from an EMBL/GenBank/DDBJ whole genome shotgun (WGS) entry which is preliminary data.</text>
</comment>
<organism evidence="1 2">
    <name type="scientific">Mesorhizobium sangaii</name>
    <dbReference type="NCBI Taxonomy" id="505389"/>
    <lineage>
        <taxon>Bacteria</taxon>
        <taxon>Pseudomonadati</taxon>
        <taxon>Pseudomonadota</taxon>
        <taxon>Alphaproteobacteria</taxon>
        <taxon>Hyphomicrobiales</taxon>
        <taxon>Phyllobacteriaceae</taxon>
        <taxon>Mesorhizobium</taxon>
    </lineage>
</organism>
<name>A0A841PP07_9HYPH</name>
<evidence type="ECO:0000313" key="2">
    <source>
        <dbReference type="Proteomes" id="UP000556329"/>
    </source>
</evidence>
<protein>
    <submittedName>
        <fullName evidence="1">Uncharacterized protein</fullName>
    </submittedName>
</protein>
<dbReference type="EMBL" id="JACHEF010000004">
    <property type="protein sequence ID" value="MBB6411859.1"/>
    <property type="molecule type" value="Genomic_DNA"/>
</dbReference>
<gene>
    <name evidence="1" type="ORF">HNQ71_004547</name>
</gene>
<proteinExistence type="predicted"/>
<sequence>MRERNRKLINSNGDRELWQSEIQQPDGQWVTLYRGKEFLHVQGVRKQTPDDAAFYSKAEAHAWLLQS</sequence>
<dbReference type="Proteomes" id="UP000556329">
    <property type="component" value="Unassembled WGS sequence"/>
</dbReference>
<reference evidence="1 2" key="1">
    <citation type="submission" date="2020-08" db="EMBL/GenBank/DDBJ databases">
        <title>Genomic Encyclopedia of Type Strains, Phase IV (KMG-IV): sequencing the most valuable type-strain genomes for metagenomic binning, comparative biology and taxonomic classification.</title>
        <authorList>
            <person name="Goeker M."/>
        </authorList>
    </citation>
    <scope>NUCLEOTIDE SEQUENCE [LARGE SCALE GENOMIC DNA]</scope>
    <source>
        <strain evidence="1 2">DSM 100039</strain>
    </source>
</reference>
<evidence type="ECO:0000313" key="1">
    <source>
        <dbReference type="EMBL" id="MBB6411859.1"/>
    </source>
</evidence>
<accession>A0A841PP07</accession>